<sequence length="332" mass="37576">MAGKINMKMFGEKVTKRYKLFDVLGHGAFSEVVSAKNLATGNMVAIKCINKKQLLGKDDLLKNEIDVMKKVDHPNIIRMYDVIDSDAYLYLIMQMVEGGELFDAIVERGNYTEADGKGITLQLLRAIDYLHESGIVHRDLKPENLLLFDKSENSKIMLSDFGLSKIPIGDLMKTAVGTPGYVAPEVLRQEPYNKAVDLWSLGIIVYILLCGYPPFYDEDDLQLFELIKKGEYEYESPYWDEISETAKNFISKLLTLDPTLRMSCKEALEHPWIKTDKHGSVHSHFTGNMNKTKTRKTWAKVVNAAVMINRMKAGVVEKEEKAHELGGASKYP</sequence>
<dbReference type="GO" id="GO:0005524">
    <property type="term" value="F:ATP binding"/>
    <property type="evidence" value="ECO:0007669"/>
    <property type="project" value="UniProtKB-UniRule"/>
</dbReference>
<dbReference type="AlphaFoldDB" id="A0AAV7KEP0"/>
<dbReference type="SUPFAM" id="SSF56112">
    <property type="entry name" value="Protein kinase-like (PK-like)"/>
    <property type="match status" value="1"/>
</dbReference>
<evidence type="ECO:0000256" key="3">
    <source>
        <dbReference type="ARBA" id="ARBA00022741"/>
    </source>
</evidence>
<evidence type="ECO:0000313" key="9">
    <source>
        <dbReference type="EMBL" id="KAI6659340.1"/>
    </source>
</evidence>
<comment type="caution">
    <text evidence="9">The sequence shown here is derived from an EMBL/GenBank/DDBJ whole genome shotgun (WGS) entry which is preliminary data.</text>
</comment>
<evidence type="ECO:0000256" key="4">
    <source>
        <dbReference type="ARBA" id="ARBA00022777"/>
    </source>
</evidence>
<dbReference type="FunFam" id="1.10.510.10:FF:000026">
    <property type="entry name" value="Calcium/calmodulin-dependent protein kinase type 1"/>
    <property type="match status" value="1"/>
</dbReference>
<keyword evidence="3 6" id="KW-0547">Nucleotide-binding</keyword>
<evidence type="ECO:0000256" key="6">
    <source>
        <dbReference type="PROSITE-ProRule" id="PRU10141"/>
    </source>
</evidence>
<feature type="domain" description="Protein kinase" evidence="8">
    <location>
        <begin position="18"/>
        <end position="273"/>
    </location>
</feature>
<dbReference type="EMBL" id="JAKMXF010000066">
    <property type="protein sequence ID" value="KAI6659340.1"/>
    <property type="molecule type" value="Genomic_DNA"/>
</dbReference>
<keyword evidence="2" id="KW-0808">Transferase</keyword>
<keyword evidence="4 9" id="KW-0418">Kinase</keyword>
<keyword evidence="1 7" id="KW-0723">Serine/threonine-protein kinase</keyword>
<dbReference type="PROSITE" id="PS00107">
    <property type="entry name" value="PROTEIN_KINASE_ATP"/>
    <property type="match status" value="1"/>
</dbReference>
<feature type="binding site" evidence="6">
    <location>
        <position position="47"/>
    </location>
    <ligand>
        <name>ATP</name>
        <dbReference type="ChEBI" id="CHEBI:30616"/>
    </ligand>
</feature>
<evidence type="ECO:0000256" key="1">
    <source>
        <dbReference type="ARBA" id="ARBA00022527"/>
    </source>
</evidence>
<accession>A0AAV7KEP0</accession>
<dbReference type="PROSITE" id="PS00108">
    <property type="entry name" value="PROTEIN_KINASE_ST"/>
    <property type="match status" value="1"/>
</dbReference>
<dbReference type="InterPro" id="IPR000719">
    <property type="entry name" value="Prot_kinase_dom"/>
</dbReference>
<dbReference type="InterPro" id="IPR008271">
    <property type="entry name" value="Ser/Thr_kinase_AS"/>
</dbReference>
<keyword evidence="5 6" id="KW-0067">ATP-binding</keyword>
<proteinExistence type="inferred from homology"/>
<reference evidence="9 10" key="1">
    <citation type="journal article" date="2023" name="BMC Biol.">
        <title>The compact genome of the sponge Oopsacas minuta (Hexactinellida) is lacking key metazoan core genes.</title>
        <authorList>
            <person name="Santini S."/>
            <person name="Schenkelaars Q."/>
            <person name="Jourda C."/>
            <person name="Duchesne M."/>
            <person name="Belahbib H."/>
            <person name="Rocher C."/>
            <person name="Selva M."/>
            <person name="Riesgo A."/>
            <person name="Vervoort M."/>
            <person name="Leys S.P."/>
            <person name="Kodjabachian L."/>
            <person name="Le Bivic A."/>
            <person name="Borchiellini C."/>
            <person name="Claverie J.M."/>
            <person name="Renard E."/>
        </authorList>
    </citation>
    <scope>NUCLEOTIDE SEQUENCE [LARGE SCALE GENOMIC DNA]</scope>
    <source>
        <strain evidence="9">SPO-2</strain>
    </source>
</reference>
<dbReference type="FunFam" id="3.30.200.20:FF:000315">
    <property type="entry name" value="Calcium-dependent protein kinase 3"/>
    <property type="match status" value="1"/>
</dbReference>
<dbReference type="Gene3D" id="3.30.200.20">
    <property type="entry name" value="Phosphorylase Kinase, domain 1"/>
    <property type="match status" value="1"/>
</dbReference>
<dbReference type="PANTHER" id="PTHR24347">
    <property type="entry name" value="SERINE/THREONINE-PROTEIN KINASE"/>
    <property type="match status" value="1"/>
</dbReference>
<dbReference type="PROSITE" id="PS50011">
    <property type="entry name" value="PROTEIN_KINASE_DOM"/>
    <property type="match status" value="1"/>
</dbReference>
<evidence type="ECO:0000259" key="8">
    <source>
        <dbReference type="PROSITE" id="PS50011"/>
    </source>
</evidence>
<dbReference type="Proteomes" id="UP001165289">
    <property type="component" value="Unassembled WGS sequence"/>
</dbReference>
<dbReference type="InterPro" id="IPR017441">
    <property type="entry name" value="Protein_kinase_ATP_BS"/>
</dbReference>
<evidence type="ECO:0000256" key="5">
    <source>
        <dbReference type="ARBA" id="ARBA00022840"/>
    </source>
</evidence>
<evidence type="ECO:0000256" key="7">
    <source>
        <dbReference type="RuleBase" id="RU000304"/>
    </source>
</evidence>
<keyword evidence="10" id="KW-1185">Reference proteome</keyword>
<dbReference type="SMART" id="SM00220">
    <property type="entry name" value="S_TKc"/>
    <property type="match status" value="1"/>
</dbReference>
<comment type="similarity">
    <text evidence="7">Belongs to the protein kinase superfamily.</text>
</comment>
<dbReference type="Gene3D" id="1.10.510.10">
    <property type="entry name" value="Transferase(Phosphotransferase) domain 1"/>
    <property type="match status" value="1"/>
</dbReference>
<gene>
    <name evidence="9" type="ORF">LOD99_15011</name>
</gene>
<protein>
    <submittedName>
        <fullName evidence="9">Calcium/calmodulin-dependent protein kinase type II delta chain isoform X16</fullName>
    </submittedName>
</protein>
<name>A0AAV7KEP0_9METZ</name>
<organism evidence="9 10">
    <name type="scientific">Oopsacas minuta</name>
    <dbReference type="NCBI Taxonomy" id="111878"/>
    <lineage>
        <taxon>Eukaryota</taxon>
        <taxon>Metazoa</taxon>
        <taxon>Porifera</taxon>
        <taxon>Hexactinellida</taxon>
        <taxon>Hexasterophora</taxon>
        <taxon>Lyssacinosida</taxon>
        <taxon>Leucopsacidae</taxon>
        <taxon>Oopsacas</taxon>
    </lineage>
</organism>
<dbReference type="Pfam" id="PF00069">
    <property type="entry name" value="Pkinase"/>
    <property type="match status" value="1"/>
</dbReference>
<evidence type="ECO:0000256" key="2">
    <source>
        <dbReference type="ARBA" id="ARBA00022679"/>
    </source>
</evidence>
<evidence type="ECO:0000313" key="10">
    <source>
        <dbReference type="Proteomes" id="UP001165289"/>
    </source>
</evidence>
<dbReference type="GO" id="GO:0004674">
    <property type="term" value="F:protein serine/threonine kinase activity"/>
    <property type="evidence" value="ECO:0007669"/>
    <property type="project" value="UniProtKB-KW"/>
</dbReference>
<dbReference type="InterPro" id="IPR011009">
    <property type="entry name" value="Kinase-like_dom_sf"/>
</dbReference>